<protein>
    <submittedName>
        <fullName evidence="1">Uncharacterized protein</fullName>
    </submittedName>
</protein>
<sequence length="81" mass="9110">MHLTPTHESVRLAQDSSKLLQISQTCGPEREMGTGCMEDKLEGLRPGDGQTNCKWDILIQATERLDVEVNLEERTQINRSA</sequence>
<organism evidence="1 2">
    <name type="scientific">Aldrovandia affinis</name>
    <dbReference type="NCBI Taxonomy" id="143900"/>
    <lineage>
        <taxon>Eukaryota</taxon>
        <taxon>Metazoa</taxon>
        <taxon>Chordata</taxon>
        <taxon>Craniata</taxon>
        <taxon>Vertebrata</taxon>
        <taxon>Euteleostomi</taxon>
        <taxon>Actinopterygii</taxon>
        <taxon>Neopterygii</taxon>
        <taxon>Teleostei</taxon>
        <taxon>Notacanthiformes</taxon>
        <taxon>Halosauridae</taxon>
        <taxon>Aldrovandia</taxon>
    </lineage>
</organism>
<keyword evidence="2" id="KW-1185">Reference proteome</keyword>
<evidence type="ECO:0000313" key="2">
    <source>
        <dbReference type="Proteomes" id="UP001221898"/>
    </source>
</evidence>
<dbReference type="EMBL" id="JAINUG010000079">
    <property type="protein sequence ID" value="KAJ8400056.1"/>
    <property type="molecule type" value="Genomic_DNA"/>
</dbReference>
<gene>
    <name evidence="1" type="ORF">AAFF_G00400950</name>
</gene>
<reference evidence="1" key="1">
    <citation type="journal article" date="2023" name="Science">
        <title>Genome structures resolve the early diversification of teleost fishes.</title>
        <authorList>
            <person name="Parey E."/>
            <person name="Louis A."/>
            <person name="Montfort J."/>
            <person name="Bouchez O."/>
            <person name="Roques C."/>
            <person name="Iampietro C."/>
            <person name="Lluch J."/>
            <person name="Castinel A."/>
            <person name="Donnadieu C."/>
            <person name="Desvignes T."/>
            <person name="Floi Bucao C."/>
            <person name="Jouanno E."/>
            <person name="Wen M."/>
            <person name="Mejri S."/>
            <person name="Dirks R."/>
            <person name="Jansen H."/>
            <person name="Henkel C."/>
            <person name="Chen W.J."/>
            <person name="Zahm M."/>
            <person name="Cabau C."/>
            <person name="Klopp C."/>
            <person name="Thompson A.W."/>
            <person name="Robinson-Rechavi M."/>
            <person name="Braasch I."/>
            <person name="Lecointre G."/>
            <person name="Bobe J."/>
            <person name="Postlethwait J.H."/>
            <person name="Berthelot C."/>
            <person name="Roest Crollius H."/>
            <person name="Guiguen Y."/>
        </authorList>
    </citation>
    <scope>NUCLEOTIDE SEQUENCE</scope>
    <source>
        <strain evidence="1">NC1722</strain>
    </source>
</reference>
<evidence type="ECO:0000313" key="1">
    <source>
        <dbReference type="EMBL" id="KAJ8400056.1"/>
    </source>
</evidence>
<dbReference type="Proteomes" id="UP001221898">
    <property type="component" value="Unassembled WGS sequence"/>
</dbReference>
<proteinExistence type="predicted"/>
<comment type="caution">
    <text evidence="1">The sequence shown here is derived from an EMBL/GenBank/DDBJ whole genome shotgun (WGS) entry which is preliminary data.</text>
</comment>
<accession>A0AAD7SEU6</accession>
<name>A0AAD7SEU6_9TELE</name>
<dbReference type="AlphaFoldDB" id="A0AAD7SEU6"/>